<comment type="similarity">
    <text evidence="14">Belongs to the cysteine-rich repeat secretory protein family. Plasmodesmata-located proteins (PDLD) subfamily.</text>
</comment>
<gene>
    <name evidence="17" type="primary">CRRSP15_2</name>
    <name evidence="17" type="ORF">g.139234</name>
</gene>
<organism evidence="17">
    <name type="scientific">Anthurium amnicola</name>
    <dbReference type="NCBI Taxonomy" id="1678845"/>
    <lineage>
        <taxon>Eukaryota</taxon>
        <taxon>Viridiplantae</taxon>
        <taxon>Streptophyta</taxon>
        <taxon>Embryophyta</taxon>
        <taxon>Tracheophyta</taxon>
        <taxon>Spermatophyta</taxon>
        <taxon>Magnoliopsida</taxon>
        <taxon>Liliopsida</taxon>
        <taxon>Araceae</taxon>
        <taxon>Pothoideae</taxon>
        <taxon>Potheae</taxon>
        <taxon>Anthurium</taxon>
    </lineage>
</organism>
<keyword evidence="8" id="KW-0611">Plant defense</keyword>
<evidence type="ECO:0000256" key="2">
    <source>
        <dbReference type="ARBA" id="ARBA00022529"/>
    </source>
</evidence>
<keyword evidence="4" id="KW-0945">Host-virus interaction</keyword>
<reference evidence="17" key="1">
    <citation type="submission" date="2015-07" db="EMBL/GenBank/DDBJ databases">
        <title>Transcriptome Assembly of Anthurium amnicola.</title>
        <authorList>
            <person name="Suzuki J."/>
        </authorList>
    </citation>
    <scope>NUCLEOTIDE SEQUENCE</scope>
</reference>
<dbReference type="GO" id="GO:0031640">
    <property type="term" value="P:killing of cells of another organism"/>
    <property type="evidence" value="ECO:0007669"/>
    <property type="project" value="UniProtKB-KW"/>
</dbReference>
<evidence type="ECO:0000256" key="14">
    <source>
        <dbReference type="ARBA" id="ARBA00038393"/>
    </source>
</evidence>
<dbReference type="GO" id="GO:0042742">
    <property type="term" value="P:defense response to bacterium"/>
    <property type="evidence" value="ECO:0007669"/>
    <property type="project" value="UniProtKB-KW"/>
</dbReference>
<dbReference type="Gene3D" id="3.30.430.20">
    <property type="entry name" value="Gnk2 domain, C-X8-C-X2-C motif"/>
    <property type="match status" value="1"/>
</dbReference>
<evidence type="ECO:0000256" key="11">
    <source>
        <dbReference type="ARBA" id="ARBA00023035"/>
    </source>
</evidence>
<dbReference type="GO" id="GO:0009506">
    <property type="term" value="C:plasmodesma"/>
    <property type="evidence" value="ECO:0007669"/>
    <property type="project" value="UniProtKB-SubCell"/>
</dbReference>
<dbReference type="GO" id="GO:0050832">
    <property type="term" value="P:defense response to fungus"/>
    <property type="evidence" value="ECO:0007669"/>
    <property type="project" value="UniProtKB-KW"/>
</dbReference>
<dbReference type="InterPro" id="IPR002902">
    <property type="entry name" value="GNK2"/>
</dbReference>
<dbReference type="GO" id="GO:0005886">
    <property type="term" value="C:plasma membrane"/>
    <property type="evidence" value="ECO:0007669"/>
    <property type="project" value="UniProtKB-SubCell"/>
</dbReference>
<evidence type="ECO:0000256" key="1">
    <source>
        <dbReference type="ARBA" id="ARBA00004251"/>
    </source>
</evidence>
<evidence type="ECO:0000256" key="12">
    <source>
        <dbReference type="ARBA" id="ARBA00023157"/>
    </source>
</evidence>
<accession>A0A1D1YX30</accession>
<evidence type="ECO:0000256" key="8">
    <source>
        <dbReference type="ARBA" id="ARBA00022821"/>
    </source>
</evidence>
<sequence length="136" mass="14667">MALPGTTTVGLLVMLLLGDHIMLGVCGQDAECSCSTESYDADGAYGRHVFYVKYDLWVTTPKHQNENYDYYNSSPADSEQQAYGHAKCSTDLGPDDCRGCIGAALGVMNDRCGLSVGASVVLDRCQLRYEASPIRG</sequence>
<evidence type="ECO:0000259" key="16">
    <source>
        <dbReference type="PROSITE" id="PS51473"/>
    </source>
</evidence>
<dbReference type="InterPro" id="IPR051378">
    <property type="entry name" value="Cell2Cell_Antifungal"/>
</dbReference>
<evidence type="ECO:0000256" key="10">
    <source>
        <dbReference type="ARBA" id="ARBA00023022"/>
    </source>
</evidence>
<dbReference type="EMBL" id="GDJX01008718">
    <property type="protein sequence ID" value="JAT59218.1"/>
    <property type="molecule type" value="Transcribed_RNA"/>
</dbReference>
<evidence type="ECO:0000256" key="4">
    <source>
        <dbReference type="ARBA" id="ARBA00022581"/>
    </source>
</evidence>
<name>A0A1D1YX30_9ARAE</name>
<evidence type="ECO:0000256" key="5">
    <source>
        <dbReference type="ARBA" id="ARBA00022729"/>
    </source>
</evidence>
<evidence type="ECO:0000313" key="17">
    <source>
        <dbReference type="EMBL" id="JAT59218.1"/>
    </source>
</evidence>
<dbReference type="PROSITE" id="PS51473">
    <property type="entry name" value="GNK2"/>
    <property type="match status" value="1"/>
</dbReference>
<keyword evidence="12" id="KW-1015">Disulfide bond</keyword>
<feature type="domain" description="Gnk2-homologous" evidence="16">
    <location>
        <begin position="27"/>
        <end position="134"/>
    </location>
</feature>
<dbReference type="InterPro" id="IPR038408">
    <property type="entry name" value="GNK2_sf"/>
</dbReference>
<dbReference type="CDD" id="cd23509">
    <property type="entry name" value="Gnk2-like"/>
    <property type="match status" value="1"/>
</dbReference>
<dbReference type="AlphaFoldDB" id="A0A1D1YX30"/>
<proteinExistence type="inferred from homology"/>
<keyword evidence="7" id="KW-0677">Repeat</keyword>
<evidence type="ECO:0000256" key="13">
    <source>
        <dbReference type="ARBA" id="ARBA00024184"/>
    </source>
</evidence>
<feature type="chain" id="PRO_5008900541" evidence="15">
    <location>
        <begin position="28"/>
        <end position="136"/>
    </location>
</feature>
<feature type="signal peptide" evidence="15">
    <location>
        <begin position="1"/>
        <end position="27"/>
    </location>
</feature>
<evidence type="ECO:0000256" key="15">
    <source>
        <dbReference type="SAM" id="SignalP"/>
    </source>
</evidence>
<evidence type="ECO:0000256" key="9">
    <source>
        <dbReference type="ARBA" id="ARBA00022949"/>
    </source>
</evidence>
<keyword evidence="9" id="KW-0965">Cell junction</keyword>
<keyword evidence="6" id="KW-0430">Lectin</keyword>
<comment type="subcellular location">
    <subcellularLocation>
        <location evidence="13">Cell junction</location>
        <location evidence="13">Plasmodesma</location>
    </subcellularLocation>
    <subcellularLocation>
        <location evidence="1">Cell membrane</location>
        <topology evidence="1">Single-pass type I membrane protein</topology>
    </subcellularLocation>
</comment>
<keyword evidence="11" id="KW-0465">Mannose-binding</keyword>
<evidence type="ECO:0000256" key="7">
    <source>
        <dbReference type="ARBA" id="ARBA00022737"/>
    </source>
</evidence>
<dbReference type="PANTHER" id="PTHR32080:SF54">
    <property type="entry name" value="GNK2-HOMOLOGOUS DOMAIN-CONTAINING PROTEIN"/>
    <property type="match status" value="1"/>
</dbReference>
<dbReference type="GO" id="GO:0005537">
    <property type="term" value="F:D-mannose binding"/>
    <property type="evidence" value="ECO:0007669"/>
    <property type="project" value="UniProtKB-KW"/>
</dbReference>
<keyword evidence="3" id="KW-0295">Fungicide</keyword>
<keyword evidence="10" id="KW-0044">Antibiotic</keyword>
<evidence type="ECO:0000256" key="3">
    <source>
        <dbReference type="ARBA" id="ARBA00022577"/>
    </source>
</evidence>
<dbReference type="PANTHER" id="PTHR32080">
    <property type="entry name" value="ANTIFUNGAL PROTEIN GINKBILOBIN-2-LIKE"/>
    <property type="match status" value="1"/>
</dbReference>
<keyword evidence="2" id="KW-0929">Antimicrobial</keyword>
<evidence type="ECO:0000256" key="6">
    <source>
        <dbReference type="ARBA" id="ARBA00022734"/>
    </source>
</evidence>
<keyword evidence="5 15" id="KW-0732">Signal</keyword>
<protein>
    <submittedName>
        <fullName evidence="17">Cysteine-rich repeat secretory protein 15</fullName>
    </submittedName>
</protein>
<dbReference type="Pfam" id="PF01657">
    <property type="entry name" value="Stress-antifung"/>
    <property type="match status" value="1"/>
</dbReference>